<evidence type="ECO:0000313" key="1">
    <source>
        <dbReference type="EMBL" id="CDI04670.1"/>
    </source>
</evidence>
<proteinExistence type="predicted"/>
<keyword evidence="2" id="KW-1185">Reference proteome</keyword>
<dbReference type="RefSeq" id="WP_048677028.1">
    <property type="nucleotide sequence ID" value="NZ_CBTJ020000114.1"/>
</dbReference>
<sequence length="165" mass="18783">MPQSFSMRLFDHWLEQNRARFRHPPTAIVRRKRSRTFRFAGVTPSIWGHVCDWGSIVVGVDYRGETWDLIADLDIVPMRLATGGYVCQLCAADAQKVYPTRASLWIEHGFESLLDWSNAHFRPDLNVMLFQTNNGGATWVELRRCADDMAVAAERGLVADYPLVG</sequence>
<dbReference type="EMBL" id="CBTJ020000114">
    <property type="protein sequence ID" value="CDI04670.1"/>
    <property type="molecule type" value="Genomic_DNA"/>
</dbReference>
<organism evidence="1 2">
    <name type="scientific">Candidatus Competibacter denitrificans Run_A_D11</name>
    <dbReference type="NCBI Taxonomy" id="1400863"/>
    <lineage>
        <taxon>Bacteria</taxon>
        <taxon>Pseudomonadati</taxon>
        <taxon>Pseudomonadota</taxon>
        <taxon>Gammaproteobacteria</taxon>
        <taxon>Candidatus Competibacteraceae</taxon>
        <taxon>Candidatus Competibacter</taxon>
    </lineage>
</organism>
<dbReference type="OrthoDB" id="9182133at2"/>
<evidence type="ECO:0000313" key="2">
    <source>
        <dbReference type="Proteomes" id="UP000035760"/>
    </source>
</evidence>
<protein>
    <submittedName>
        <fullName evidence="1">Uncharacterized protein</fullName>
    </submittedName>
</protein>
<reference evidence="1" key="2">
    <citation type="submission" date="2014-03" db="EMBL/GenBank/DDBJ databases">
        <title>Candidatus Competibacter-lineage genomes retrieved from metagenomes reveal functional metabolic diversity.</title>
        <authorList>
            <person name="McIlroy S.J."/>
            <person name="Albertsen M."/>
            <person name="Andresen E.K."/>
            <person name="Saunders A.M."/>
            <person name="Kristiansen R."/>
            <person name="Stokholm-Bjerregaard M."/>
            <person name="Nielsen K.L."/>
            <person name="Nielsen P.H."/>
        </authorList>
    </citation>
    <scope>NUCLEOTIDE SEQUENCE</scope>
    <source>
        <strain evidence="1">Run_A_D11</strain>
    </source>
</reference>
<gene>
    <name evidence="1" type="ORF">BN873_p20050</name>
</gene>
<accession>W6MD68</accession>
<dbReference type="AlphaFoldDB" id="W6MD68"/>
<reference evidence="1" key="1">
    <citation type="submission" date="2013-07" db="EMBL/GenBank/DDBJ databases">
        <authorList>
            <person name="McIlroy S."/>
        </authorList>
    </citation>
    <scope>NUCLEOTIDE SEQUENCE [LARGE SCALE GENOMIC DNA]</scope>
    <source>
        <strain evidence="1">Run_A_D11</strain>
    </source>
</reference>
<name>W6MD68_9GAMM</name>
<comment type="caution">
    <text evidence="1">The sequence shown here is derived from an EMBL/GenBank/DDBJ whole genome shotgun (WGS) entry which is preliminary data.</text>
</comment>
<dbReference type="Proteomes" id="UP000035760">
    <property type="component" value="Unassembled WGS sequence"/>
</dbReference>